<dbReference type="EMBL" id="FUEG01000004">
    <property type="protein sequence ID" value="SJL03844.1"/>
    <property type="molecule type" value="Genomic_DNA"/>
</dbReference>
<dbReference type="PANTHER" id="PTHR43591">
    <property type="entry name" value="METHYLTRANSFERASE"/>
    <property type="match status" value="1"/>
</dbReference>
<evidence type="ECO:0000313" key="2">
    <source>
        <dbReference type="EMBL" id="SJL03844.1"/>
    </source>
</evidence>
<feature type="region of interest" description="Disordered" evidence="1">
    <location>
        <begin position="1"/>
        <end position="23"/>
    </location>
</feature>
<name>A0A284R553_ARMOS</name>
<dbReference type="AlphaFoldDB" id="A0A284R553"/>
<evidence type="ECO:0000313" key="3">
    <source>
        <dbReference type="Proteomes" id="UP000219338"/>
    </source>
</evidence>
<protein>
    <submittedName>
        <fullName evidence="2">Uncharacterized protein</fullName>
    </submittedName>
</protein>
<keyword evidence="3" id="KW-1185">Reference proteome</keyword>
<gene>
    <name evidence="2" type="ORF">ARMOST_07201</name>
</gene>
<dbReference type="Gene3D" id="3.40.50.150">
    <property type="entry name" value="Vaccinia Virus protein VP39"/>
    <property type="match status" value="1"/>
</dbReference>
<proteinExistence type="predicted"/>
<dbReference type="SUPFAM" id="SSF53335">
    <property type="entry name" value="S-adenosyl-L-methionine-dependent methyltransferases"/>
    <property type="match status" value="1"/>
</dbReference>
<organism evidence="2 3">
    <name type="scientific">Armillaria ostoyae</name>
    <name type="common">Armillaria root rot fungus</name>
    <dbReference type="NCBI Taxonomy" id="47428"/>
    <lineage>
        <taxon>Eukaryota</taxon>
        <taxon>Fungi</taxon>
        <taxon>Dikarya</taxon>
        <taxon>Basidiomycota</taxon>
        <taxon>Agaricomycotina</taxon>
        <taxon>Agaricomycetes</taxon>
        <taxon>Agaricomycetidae</taxon>
        <taxon>Agaricales</taxon>
        <taxon>Marasmiineae</taxon>
        <taxon>Physalacriaceae</taxon>
        <taxon>Armillaria</taxon>
    </lineage>
</organism>
<dbReference type="OrthoDB" id="2013972at2759"/>
<dbReference type="Proteomes" id="UP000219338">
    <property type="component" value="Unassembled WGS sequence"/>
</dbReference>
<feature type="compositionally biased region" description="Polar residues" evidence="1">
    <location>
        <begin position="7"/>
        <end position="20"/>
    </location>
</feature>
<reference evidence="3" key="1">
    <citation type="journal article" date="2017" name="Nat. Ecol. Evol.">
        <title>Genome expansion and lineage-specific genetic innovations in the forest pathogenic fungi Armillaria.</title>
        <authorList>
            <person name="Sipos G."/>
            <person name="Prasanna A.N."/>
            <person name="Walter M.C."/>
            <person name="O'Connor E."/>
            <person name="Balint B."/>
            <person name="Krizsan K."/>
            <person name="Kiss B."/>
            <person name="Hess J."/>
            <person name="Varga T."/>
            <person name="Slot J."/>
            <person name="Riley R."/>
            <person name="Boka B."/>
            <person name="Rigling D."/>
            <person name="Barry K."/>
            <person name="Lee J."/>
            <person name="Mihaltcheva S."/>
            <person name="LaButti K."/>
            <person name="Lipzen A."/>
            <person name="Waldron R."/>
            <person name="Moloney N.M."/>
            <person name="Sperisen C."/>
            <person name="Kredics L."/>
            <person name="Vagvoelgyi C."/>
            <person name="Patrignani A."/>
            <person name="Fitzpatrick D."/>
            <person name="Nagy I."/>
            <person name="Doyle S."/>
            <person name="Anderson J.B."/>
            <person name="Grigoriev I.V."/>
            <person name="Gueldener U."/>
            <person name="Muensterkoetter M."/>
            <person name="Nagy L.G."/>
        </authorList>
    </citation>
    <scope>NUCLEOTIDE SEQUENCE [LARGE SCALE GENOMIC DNA]</scope>
    <source>
        <strain evidence="3">C18/9</strain>
    </source>
</reference>
<dbReference type="InterPro" id="IPR029063">
    <property type="entry name" value="SAM-dependent_MTases_sf"/>
</dbReference>
<dbReference type="Pfam" id="PF13489">
    <property type="entry name" value="Methyltransf_23"/>
    <property type="match status" value="1"/>
</dbReference>
<dbReference type="STRING" id="47428.A0A284R553"/>
<dbReference type="CDD" id="cd02440">
    <property type="entry name" value="AdoMet_MTases"/>
    <property type="match status" value="1"/>
</dbReference>
<dbReference type="OMA" id="CEKIGRT"/>
<dbReference type="PANTHER" id="PTHR43591:SF110">
    <property type="entry name" value="RHODANESE DOMAIN-CONTAINING PROTEIN"/>
    <property type="match status" value="1"/>
</dbReference>
<evidence type="ECO:0000256" key="1">
    <source>
        <dbReference type="SAM" id="MobiDB-lite"/>
    </source>
</evidence>
<sequence length="329" mass="36727">MPGHIQNIESYSAEDNSSGLVDSDVEELRSDDFPSYFVESNGRLFHSSLTCPYPLPVDTPEQERLNVIHNALFCLIGTHYVGPVPDLLTSEPGGQKIVVDMCSGTGIWVMEMAGLYPHVHFYGLDIVPIATLYPPPNVDFELHDVAERTRYQDGSIDLVHARSVSMTVRDYGEIIQEVKRILRPGGMFVSGEWGQHPLFHPSYNLDPASQTPSLFRFFQVLHDALARRGIPPVAGTVHAMLQSAGGFVDITPQIHYLPIGPWSNDYIMRRIGKAFRTVLSRYMDSVRPIILDLGMNDSDLDHLYADARAEVASAQGLVAVYYSVHARRM</sequence>
<accession>A0A284R553</accession>